<feature type="compositionally biased region" description="Gly residues" evidence="1">
    <location>
        <begin position="81"/>
        <end position="93"/>
    </location>
</feature>
<dbReference type="EMBL" id="CP001001">
    <property type="protein sequence ID" value="ACB24638.1"/>
    <property type="molecule type" value="Genomic_DNA"/>
</dbReference>
<dbReference type="PATRIC" id="fig|426355.14.peg.2720"/>
<dbReference type="KEGG" id="mrd:Mrad2831_2654"/>
<evidence type="ECO:0000313" key="3">
    <source>
        <dbReference type="EMBL" id="ACB24638.1"/>
    </source>
</evidence>
<dbReference type="eggNOG" id="ENOG50311QI">
    <property type="taxonomic scope" value="Bacteria"/>
</dbReference>
<evidence type="ECO:0000256" key="2">
    <source>
        <dbReference type="SAM" id="SignalP"/>
    </source>
</evidence>
<dbReference type="HOGENOM" id="CLU_1823115_0_0_5"/>
<gene>
    <name evidence="3" type="ordered locus">Mrad2831_2654</name>
</gene>
<keyword evidence="2" id="KW-0732">Signal</keyword>
<feature type="chain" id="PRO_5002765643" description="DUF2147 domain-containing protein" evidence="2">
    <location>
        <begin position="19"/>
        <end position="141"/>
    </location>
</feature>
<dbReference type="GeneID" id="6138696"/>
<feature type="region of interest" description="Disordered" evidence="1">
    <location>
        <begin position="118"/>
        <end position="141"/>
    </location>
</feature>
<feature type="signal peptide" evidence="2">
    <location>
        <begin position="1"/>
        <end position="18"/>
    </location>
</feature>
<dbReference type="OrthoDB" id="8004506at2"/>
<protein>
    <recommendedName>
        <fullName evidence="5">DUF2147 domain-containing protein</fullName>
    </recommendedName>
</protein>
<name>B1M227_METRJ</name>
<feature type="region of interest" description="Disordered" evidence="1">
    <location>
        <begin position="76"/>
        <end position="99"/>
    </location>
</feature>
<organism evidence="3 4">
    <name type="scientific">Methylobacterium radiotolerans (strain ATCC 27329 / DSM 1819 / JCM 2831 / NBRC 15690 / NCIMB 10815 / 0-1)</name>
    <dbReference type="NCBI Taxonomy" id="426355"/>
    <lineage>
        <taxon>Bacteria</taxon>
        <taxon>Pseudomonadati</taxon>
        <taxon>Pseudomonadota</taxon>
        <taxon>Alphaproteobacteria</taxon>
        <taxon>Hyphomicrobiales</taxon>
        <taxon>Methylobacteriaceae</taxon>
        <taxon>Methylobacterium</taxon>
    </lineage>
</organism>
<dbReference type="AlphaFoldDB" id="B1M227"/>
<proteinExistence type="predicted"/>
<evidence type="ECO:0000256" key="1">
    <source>
        <dbReference type="SAM" id="MobiDB-lite"/>
    </source>
</evidence>
<dbReference type="RefSeq" id="WP_012319607.1">
    <property type="nucleotide sequence ID" value="NC_010505.1"/>
</dbReference>
<dbReference type="Proteomes" id="UP000006589">
    <property type="component" value="Chromosome"/>
</dbReference>
<accession>B1M227</accession>
<reference evidence="3 4" key="1">
    <citation type="submission" date="2008-03" db="EMBL/GenBank/DDBJ databases">
        <title>Complete sequence of chromosome of Methylobacterium radiotolerans JCM 2831.</title>
        <authorList>
            <consortium name="US DOE Joint Genome Institute"/>
            <person name="Copeland A."/>
            <person name="Lucas S."/>
            <person name="Lapidus A."/>
            <person name="Glavina del Rio T."/>
            <person name="Dalin E."/>
            <person name="Tice H."/>
            <person name="Bruce D."/>
            <person name="Goodwin L."/>
            <person name="Pitluck S."/>
            <person name="Kiss H."/>
            <person name="Brettin T."/>
            <person name="Detter J.C."/>
            <person name="Han C."/>
            <person name="Kuske C.R."/>
            <person name="Schmutz J."/>
            <person name="Larimer F."/>
            <person name="Land M."/>
            <person name="Hauser L."/>
            <person name="Kyrpides N."/>
            <person name="Mikhailova N."/>
            <person name="Marx C.J."/>
            <person name="Richardson P."/>
        </authorList>
    </citation>
    <scope>NUCLEOTIDE SEQUENCE [LARGE SCALE GENOMIC DNA]</scope>
    <source>
        <strain evidence="4">ATCC 27329 / DSM 1819 / JCM 2831 / NBRC 15690 / NCIMB 10815 / 0-1</strain>
    </source>
</reference>
<evidence type="ECO:0008006" key="5">
    <source>
        <dbReference type="Google" id="ProtNLM"/>
    </source>
</evidence>
<evidence type="ECO:0000313" key="4">
    <source>
        <dbReference type="Proteomes" id="UP000006589"/>
    </source>
</evidence>
<sequence length="141" mass="14883">MRTLILAAALAASAVATADEFWPDYSSGWQFALSESAGPGRERYGVVDAEPTGRAEWRVRVECGVRSTRDGQVLSRAVGTGSSGRGASPGFGGQWDWEGGQKGGSFVVTQYRRAPERLDLPGEFTAPECPQRGTGALSSGD</sequence>